<dbReference type="EMBL" id="KC967303">
    <property type="protein sequence ID" value="AGR43071.1"/>
    <property type="molecule type" value="Genomic_DNA"/>
</dbReference>
<dbReference type="EMBL" id="KC967297">
    <property type="protein sequence ID" value="AGR42813.1"/>
    <property type="molecule type" value="Genomic_DNA"/>
</dbReference>
<dbReference type="EMBL" id="KC967306">
    <property type="protein sequence ID" value="AGR43200.1"/>
    <property type="molecule type" value="Genomic_DNA"/>
</dbReference>
<evidence type="ECO:0000313" key="13">
    <source>
        <dbReference type="EMBL" id="AGR42684.1"/>
    </source>
</evidence>
<reference evidence="26" key="1">
    <citation type="journal article" date="2006" name="Mol. Biol. Evol.">
        <title>The Chloroplast and Mitochondrial DNA sequence of Ostreococcus tauri: organelle genomes of the smallest eukaryote are examples of compaction.</title>
        <authorList>
            <person name="Robbens S."/>
            <person name="Derelle E."/>
            <person name="Ferraz C."/>
            <person name="Wuyts J."/>
            <person name="Moreau H."/>
            <person name="Van de Peer Y."/>
        </authorList>
    </citation>
    <scope>NUCLEOTIDE SEQUENCE</scope>
    <source>
        <strain evidence="26">OTTH0595</strain>
    </source>
</reference>
<keyword evidence="4" id="KW-0694">RNA-binding</keyword>
<evidence type="ECO:0000313" key="24">
    <source>
        <dbReference type="EMBL" id="AGR43157.1"/>
    </source>
</evidence>
<evidence type="ECO:0000256" key="11">
    <source>
        <dbReference type="ARBA" id="ARBA00042802"/>
    </source>
</evidence>
<dbReference type="STRING" id="70448.Q0P3I6"/>
<keyword evidence="5 12" id="KW-0689">Ribosomal protein</keyword>
<keyword evidence="6 26" id="KW-0496">Mitochondrion</keyword>
<dbReference type="PROSITE" id="PS50159">
    <property type="entry name" value="RIBOSOMAL_S13_2"/>
    <property type="match status" value="1"/>
</dbReference>
<dbReference type="Pfam" id="PF00416">
    <property type="entry name" value="Ribosomal_S13"/>
    <property type="match status" value="1"/>
</dbReference>
<dbReference type="InterPro" id="IPR010979">
    <property type="entry name" value="Ribosomal_uS13-like_H2TH"/>
</dbReference>
<dbReference type="GO" id="GO:0003735">
    <property type="term" value="F:structural constituent of ribosome"/>
    <property type="evidence" value="ECO:0007669"/>
    <property type="project" value="InterPro"/>
</dbReference>
<dbReference type="AlphaFoldDB" id="Q0P3I6"/>
<comment type="subcellular location">
    <subcellularLocation>
        <location evidence="1">Mitochondrion</location>
    </subcellularLocation>
</comment>
<evidence type="ECO:0000313" key="20">
    <source>
        <dbReference type="EMBL" id="AGR42985.1"/>
    </source>
</evidence>
<name>Q0P3I6_OSTTA</name>
<comment type="function">
    <text evidence="8">Located at the top of the head of the small subunit, it contacts several helices of the 18S rRNA.</text>
</comment>
<comment type="similarity">
    <text evidence="2 12">Belongs to the universal ribosomal protein uS13 family.</text>
</comment>
<reference evidence="26 27" key="2">
    <citation type="journal article" date="2007" name="Mol. Biol. Evol.">
        <title>The complete chloroplast and mitochondrial DNA sequence of Ostreococcus tauri: organelle genomes of the smallest eukaryote are examples of compaction.</title>
        <authorList>
            <person name="Robbens S."/>
            <person name="Derelle E."/>
            <person name="Ferraz C."/>
            <person name="Wuyts J."/>
            <person name="Moreau H."/>
            <person name="Van de Peer Y."/>
        </authorList>
    </citation>
    <scope>NUCLEOTIDE SEQUENCE [LARGE SCALE GENOMIC DNA]</scope>
    <source>
        <strain evidence="26 27">OTTH0595</strain>
    </source>
</reference>
<dbReference type="EMBL" id="KC967299">
    <property type="protein sequence ID" value="AGR42899.1"/>
    <property type="molecule type" value="Genomic_DNA"/>
</dbReference>
<evidence type="ECO:0000313" key="16">
    <source>
        <dbReference type="EMBL" id="AGR42813.1"/>
    </source>
</evidence>
<sequence>MVFLFQKKLTPTNTIRKELKKIYGINSFLANQICDQLGLHTTVTVGALSLDQTEKLGRILQYYYLTEHDLKKQVQGNFQRFIQIGCYRGFRVTQRLPLRGQRTHTNAKTAKRILRA</sequence>
<dbReference type="PIRSF" id="PIRSF002134">
    <property type="entry name" value="Ribosomal_S13"/>
    <property type="match status" value="1"/>
</dbReference>
<evidence type="ECO:0000313" key="19">
    <source>
        <dbReference type="EMBL" id="AGR42942.1"/>
    </source>
</evidence>
<evidence type="ECO:0000313" key="27">
    <source>
        <dbReference type="Proteomes" id="UP000009170"/>
    </source>
</evidence>
<dbReference type="EMBL" id="KC967298">
    <property type="protein sequence ID" value="AGR42856.1"/>
    <property type="molecule type" value="Genomic_DNA"/>
</dbReference>
<evidence type="ECO:0000256" key="1">
    <source>
        <dbReference type="ARBA" id="ARBA00004173"/>
    </source>
</evidence>
<dbReference type="GO" id="GO:0019843">
    <property type="term" value="F:rRNA binding"/>
    <property type="evidence" value="ECO:0007669"/>
    <property type="project" value="UniProtKB-KW"/>
</dbReference>
<dbReference type="EMBL" id="KC967302">
    <property type="protein sequence ID" value="AGR43028.1"/>
    <property type="molecule type" value="Genomic_DNA"/>
</dbReference>
<dbReference type="GO" id="GO:0006412">
    <property type="term" value="P:translation"/>
    <property type="evidence" value="ECO:0007669"/>
    <property type="project" value="InterPro"/>
</dbReference>
<evidence type="ECO:0000256" key="9">
    <source>
        <dbReference type="ARBA" id="ARBA00038537"/>
    </source>
</evidence>
<dbReference type="InterPro" id="IPR027437">
    <property type="entry name" value="Rbsml_uS13_C"/>
</dbReference>
<evidence type="ECO:0000256" key="7">
    <source>
        <dbReference type="ARBA" id="ARBA00023274"/>
    </source>
</evidence>
<keyword evidence="27" id="KW-1185">Reference proteome</keyword>
<comment type="subunit">
    <text evidence="9">Part of the small ribosomal subunit.</text>
</comment>
<evidence type="ECO:0000313" key="26">
    <source>
        <dbReference type="EMBL" id="CAL36391.1"/>
    </source>
</evidence>
<dbReference type="Gene3D" id="1.10.8.50">
    <property type="match status" value="1"/>
</dbReference>
<dbReference type="GO" id="GO:0015935">
    <property type="term" value="C:small ribosomal subunit"/>
    <property type="evidence" value="ECO:0007669"/>
    <property type="project" value="TreeGrafter"/>
</dbReference>
<dbReference type="EMBL" id="KC967296">
    <property type="protein sequence ID" value="AGR42770.1"/>
    <property type="molecule type" value="Genomic_DNA"/>
</dbReference>
<evidence type="ECO:0000256" key="2">
    <source>
        <dbReference type="ARBA" id="ARBA00008080"/>
    </source>
</evidence>
<evidence type="ECO:0000313" key="18">
    <source>
        <dbReference type="EMBL" id="AGR42899.1"/>
    </source>
</evidence>
<evidence type="ECO:0000313" key="22">
    <source>
        <dbReference type="EMBL" id="AGR43071.1"/>
    </source>
</evidence>
<accession>Q0P3I6</accession>
<dbReference type="EMBL" id="KC967301">
    <property type="protein sequence ID" value="AGR42985.1"/>
    <property type="molecule type" value="Genomic_DNA"/>
</dbReference>
<dbReference type="EMBL" id="CR954200">
    <property type="protein sequence ID" value="CAL36391.1"/>
    <property type="molecule type" value="Genomic_DNA"/>
</dbReference>
<evidence type="ECO:0000313" key="25">
    <source>
        <dbReference type="EMBL" id="AGR43200.1"/>
    </source>
</evidence>
<keyword evidence="7 12" id="KW-0687">Ribonucleoprotein</keyword>
<dbReference type="Gene3D" id="4.10.910.10">
    <property type="entry name" value="30s ribosomal protein s13, domain 2"/>
    <property type="match status" value="1"/>
</dbReference>
<dbReference type="EMBL" id="KC967304">
    <property type="protein sequence ID" value="AGR43114.1"/>
    <property type="molecule type" value="Genomic_DNA"/>
</dbReference>
<evidence type="ECO:0000256" key="5">
    <source>
        <dbReference type="ARBA" id="ARBA00022980"/>
    </source>
</evidence>
<evidence type="ECO:0000313" key="15">
    <source>
        <dbReference type="EMBL" id="AGR42770.1"/>
    </source>
</evidence>
<dbReference type="SUPFAM" id="SSF46946">
    <property type="entry name" value="S13-like H2TH domain"/>
    <property type="match status" value="1"/>
</dbReference>
<dbReference type="PANTHER" id="PTHR10871:SF8">
    <property type="entry name" value="SMALL RIBOSOMAL SUBUNIT PROTEIN US13M"/>
    <property type="match status" value="1"/>
</dbReference>
<evidence type="ECO:0000313" key="23">
    <source>
        <dbReference type="EMBL" id="AGR43114.1"/>
    </source>
</evidence>
<reference evidence="13" key="3">
    <citation type="journal article" date="2013" name="Genome Biol. Evol.">
        <title>Organellar Inheritance in the Green Lineage: Insights from Ostreococcus tauri.</title>
        <authorList>
            <person name="Blanc-Mathieu R."/>
            <person name="Sanchez-Ferandin S."/>
            <person name="Eyre-Walker A."/>
            <person name="Piganeau G."/>
        </authorList>
    </citation>
    <scope>NUCLEOTIDE SEQUENCE</scope>
    <source>
        <strain evidence="14">RCC1108</strain>
        <strain evidence="15">RCC1110</strain>
        <strain evidence="16">RCC1112</strain>
        <strain evidence="17">RCC1114</strain>
        <strain evidence="18">RCC1115</strain>
        <strain evidence="19">RCC1116</strain>
        <strain evidence="20">RCC1117</strain>
        <strain evidence="21">RCC1118</strain>
        <strain evidence="22">RCC1123</strain>
        <strain evidence="23">RCC1558</strain>
        <strain evidence="24">RCC1559</strain>
        <strain evidence="25">RCC1561</strain>
        <strain evidence="13">RCC745-2009</strain>
    </source>
</reference>
<evidence type="ECO:0000256" key="3">
    <source>
        <dbReference type="ARBA" id="ARBA00022730"/>
    </source>
</evidence>
<gene>
    <name evidence="26" type="ordered locus">OtMtg00050</name>
</gene>
<protein>
    <recommendedName>
        <fullName evidence="10">Small ribosomal subunit protein uS13m</fullName>
    </recommendedName>
    <alternativeName>
        <fullName evidence="11">Ribosomal protein S13, mitochondrial</fullName>
    </alternativeName>
</protein>
<evidence type="ECO:0000313" key="21">
    <source>
        <dbReference type="EMBL" id="AGR43028.1"/>
    </source>
</evidence>
<geneLocation type="mitochondrion" evidence="26"/>
<evidence type="ECO:0000256" key="10">
    <source>
        <dbReference type="ARBA" id="ARBA00040757"/>
    </source>
</evidence>
<dbReference type="KEGG" id="ota:OstapMp05"/>
<evidence type="ECO:0000256" key="12">
    <source>
        <dbReference type="RuleBase" id="RU003830"/>
    </source>
</evidence>
<dbReference type="EMBL" id="KC967305">
    <property type="protein sequence ID" value="AGR43157.1"/>
    <property type="molecule type" value="Genomic_DNA"/>
</dbReference>
<dbReference type="EMBL" id="KC967295">
    <property type="protein sequence ID" value="AGR42727.1"/>
    <property type="molecule type" value="Genomic_DNA"/>
</dbReference>
<dbReference type="PANTHER" id="PTHR10871">
    <property type="entry name" value="30S RIBOSOMAL PROTEIN S13/40S RIBOSOMAL PROTEIN S18"/>
    <property type="match status" value="1"/>
</dbReference>
<dbReference type="Proteomes" id="UP000009170">
    <property type="component" value="Mitochondrion"/>
</dbReference>
<evidence type="ECO:0000256" key="8">
    <source>
        <dbReference type="ARBA" id="ARBA00037439"/>
    </source>
</evidence>
<evidence type="ECO:0000256" key="6">
    <source>
        <dbReference type="ARBA" id="ARBA00023128"/>
    </source>
</evidence>
<dbReference type="GO" id="GO:0005739">
    <property type="term" value="C:mitochondrion"/>
    <property type="evidence" value="ECO:0007669"/>
    <property type="project" value="UniProtKB-SubCell"/>
</dbReference>
<evidence type="ECO:0000313" key="14">
    <source>
        <dbReference type="EMBL" id="AGR42727.1"/>
    </source>
</evidence>
<dbReference type="EMBL" id="KC967300">
    <property type="protein sequence ID" value="AGR42942.1"/>
    <property type="molecule type" value="Genomic_DNA"/>
</dbReference>
<dbReference type="InterPro" id="IPR001892">
    <property type="entry name" value="Ribosomal_uS13"/>
</dbReference>
<dbReference type="EMBL" id="KC967294">
    <property type="protein sequence ID" value="AGR42684.1"/>
    <property type="molecule type" value="Genomic_DNA"/>
</dbReference>
<evidence type="ECO:0000313" key="17">
    <source>
        <dbReference type="EMBL" id="AGR42856.1"/>
    </source>
</evidence>
<proteinExistence type="inferred from homology"/>
<keyword evidence="3" id="KW-0699">rRNA-binding</keyword>
<organism evidence="26 27">
    <name type="scientific">Ostreococcus tauri</name>
    <name type="common">Marine green alga</name>
    <dbReference type="NCBI Taxonomy" id="70448"/>
    <lineage>
        <taxon>Eukaryota</taxon>
        <taxon>Viridiplantae</taxon>
        <taxon>Chlorophyta</taxon>
        <taxon>Mamiellophyceae</taxon>
        <taxon>Mamiellales</taxon>
        <taxon>Bathycoccaceae</taxon>
        <taxon>Ostreococcus</taxon>
    </lineage>
</organism>
<evidence type="ECO:0000256" key="4">
    <source>
        <dbReference type="ARBA" id="ARBA00022884"/>
    </source>
</evidence>